<evidence type="ECO:0000313" key="1">
    <source>
        <dbReference type="EMBL" id="SDC66360.1"/>
    </source>
</evidence>
<reference evidence="1 2" key="1">
    <citation type="submission" date="2016-10" db="EMBL/GenBank/DDBJ databases">
        <authorList>
            <person name="de Groot N.N."/>
        </authorList>
    </citation>
    <scope>NUCLEOTIDE SEQUENCE [LARGE SCALE GENOMIC DNA]</scope>
    <source>
        <strain evidence="1 2">CGMCC 4.6858</strain>
    </source>
</reference>
<sequence>MLYLVITMAVILVVAGVVVLYAAYPHRGEKIPAAPWLGDAMTRTVDALPTVAPEETEERSMDFHR</sequence>
<dbReference type="Proteomes" id="UP000199034">
    <property type="component" value="Unassembled WGS sequence"/>
</dbReference>
<proteinExistence type="predicted"/>
<dbReference type="STRING" id="1045774.SAMN05421872_103232"/>
<dbReference type="AlphaFoldDB" id="A0A1G6NER9"/>
<dbReference type="RefSeq" id="WP_090852873.1">
    <property type="nucleotide sequence ID" value="NZ_FMZM01000003.1"/>
</dbReference>
<protein>
    <submittedName>
        <fullName evidence="1">Uncharacterized protein</fullName>
    </submittedName>
</protein>
<dbReference type="OrthoDB" id="3787640at2"/>
<dbReference type="EMBL" id="FMZM01000003">
    <property type="protein sequence ID" value="SDC66360.1"/>
    <property type="molecule type" value="Genomic_DNA"/>
</dbReference>
<organism evidence="1 2">
    <name type="scientific">Nocardioides lianchengensis</name>
    <dbReference type="NCBI Taxonomy" id="1045774"/>
    <lineage>
        <taxon>Bacteria</taxon>
        <taxon>Bacillati</taxon>
        <taxon>Actinomycetota</taxon>
        <taxon>Actinomycetes</taxon>
        <taxon>Propionibacteriales</taxon>
        <taxon>Nocardioidaceae</taxon>
        <taxon>Nocardioides</taxon>
    </lineage>
</organism>
<name>A0A1G6NER9_9ACTN</name>
<keyword evidence="2" id="KW-1185">Reference proteome</keyword>
<gene>
    <name evidence="1" type="ORF">SAMN05421872_103232</name>
</gene>
<accession>A0A1G6NER9</accession>
<evidence type="ECO:0000313" key="2">
    <source>
        <dbReference type="Proteomes" id="UP000199034"/>
    </source>
</evidence>